<dbReference type="FunFam" id="3.40.50.1390:FF:000001">
    <property type="entry name" value="DNA recombinase"/>
    <property type="match status" value="1"/>
</dbReference>
<dbReference type="PROSITE" id="PS00397">
    <property type="entry name" value="RECOMBINASES_1"/>
    <property type="match status" value="1"/>
</dbReference>
<evidence type="ECO:0000256" key="7">
    <source>
        <dbReference type="PROSITE-ProRule" id="PRU10137"/>
    </source>
</evidence>
<dbReference type="InterPro" id="IPR006120">
    <property type="entry name" value="Resolvase_HTH_dom"/>
</dbReference>
<keyword evidence="3" id="KW-0230">DNA invertase</keyword>
<dbReference type="SMART" id="SM00857">
    <property type="entry name" value="Resolvase"/>
    <property type="match status" value="1"/>
</dbReference>
<dbReference type="InterPro" id="IPR036162">
    <property type="entry name" value="Resolvase-like_N_sf"/>
</dbReference>
<dbReference type="InterPro" id="IPR006118">
    <property type="entry name" value="Recombinase_CS"/>
</dbReference>
<evidence type="ECO:0000256" key="5">
    <source>
        <dbReference type="ARBA" id="ARBA00023172"/>
    </source>
</evidence>
<keyword evidence="4" id="KW-0238">DNA-binding</keyword>
<evidence type="ECO:0000313" key="10">
    <source>
        <dbReference type="Proteomes" id="UP000319897"/>
    </source>
</evidence>
<evidence type="ECO:0000256" key="1">
    <source>
        <dbReference type="ARBA" id="ARBA00009913"/>
    </source>
</evidence>
<dbReference type="Pfam" id="PF02796">
    <property type="entry name" value="HTH_7"/>
    <property type="match status" value="1"/>
</dbReference>
<name>A0A501XRG3_9SPHN</name>
<accession>A0A501XRG3</accession>
<evidence type="ECO:0000256" key="4">
    <source>
        <dbReference type="ARBA" id="ARBA00023125"/>
    </source>
</evidence>
<dbReference type="SUPFAM" id="SSF53041">
    <property type="entry name" value="Resolvase-like"/>
    <property type="match status" value="1"/>
</dbReference>
<dbReference type="PROSITE" id="PS00398">
    <property type="entry name" value="RECOMBINASES_2"/>
    <property type="match status" value="1"/>
</dbReference>
<dbReference type="InterPro" id="IPR050639">
    <property type="entry name" value="SSR_resolvase"/>
</dbReference>
<dbReference type="GO" id="GO:0015074">
    <property type="term" value="P:DNA integration"/>
    <property type="evidence" value="ECO:0007669"/>
    <property type="project" value="UniProtKB-KW"/>
</dbReference>
<evidence type="ECO:0000259" key="8">
    <source>
        <dbReference type="PROSITE" id="PS51736"/>
    </source>
</evidence>
<evidence type="ECO:0000256" key="3">
    <source>
        <dbReference type="ARBA" id="ARBA00023100"/>
    </source>
</evidence>
<dbReference type="EMBL" id="VFSU01000014">
    <property type="protein sequence ID" value="TPE63065.1"/>
    <property type="molecule type" value="Genomic_DNA"/>
</dbReference>
<organism evidence="9 10">
    <name type="scientific">Sandaracinobacter neustonicus</name>
    <dbReference type="NCBI Taxonomy" id="1715348"/>
    <lineage>
        <taxon>Bacteria</taxon>
        <taxon>Pseudomonadati</taxon>
        <taxon>Pseudomonadota</taxon>
        <taxon>Alphaproteobacteria</taxon>
        <taxon>Sphingomonadales</taxon>
        <taxon>Sphingosinicellaceae</taxon>
        <taxon>Sandaracinobacter</taxon>
    </lineage>
</organism>
<dbReference type="PANTHER" id="PTHR30461:SF2">
    <property type="entry name" value="SERINE RECOMBINASE PINE-RELATED"/>
    <property type="match status" value="1"/>
</dbReference>
<dbReference type="Pfam" id="PF00239">
    <property type="entry name" value="Resolvase"/>
    <property type="match status" value="1"/>
</dbReference>
<keyword evidence="2" id="KW-0229">DNA integration</keyword>
<gene>
    <name evidence="9" type="ORF">FJQ54_04600</name>
</gene>
<protein>
    <submittedName>
        <fullName evidence="9">Recombinase family protein</fullName>
    </submittedName>
</protein>
<dbReference type="SUPFAM" id="SSF46689">
    <property type="entry name" value="Homeodomain-like"/>
    <property type="match status" value="1"/>
</dbReference>
<dbReference type="PANTHER" id="PTHR30461">
    <property type="entry name" value="DNA-INVERTASE FROM LAMBDOID PROPHAGE"/>
    <property type="match status" value="1"/>
</dbReference>
<dbReference type="GO" id="GO:0000150">
    <property type="term" value="F:DNA strand exchange activity"/>
    <property type="evidence" value="ECO:0007669"/>
    <property type="project" value="UniProtKB-KW"/>
</dbReference>
<dbReference type="PROSITE" id="PS51736">
    <property type="entry name" value="RECOMBINASES_3"/>
    <property type="match status" value="1"/>
</dbReference>
<dbReference type="OrthoDB" id="9800103at2"/>
<dbReference type="InterPro" id="IPR006119">
    <property type="entry name" value="Resolv_N"/>
</dbReference>
<dbReference type="Gene3D" id="3.40.50.1390">
    <property type="entry name" value="Resolvase, N-terminal catalytic domain"/>
    <property type="match status" value="1"/>
</dbReference>
<keyword evidence="10" id="KW-1185">Reference proteome</keyword>
<dbReference type="CDD" id="cd03768">
    <property type="entry name" value="SR_ResInv"/>
    <property type="match status" value="1"/>
</dbReference>
<dbReference type="Proteomes" id="UP000319897">
    <property type="component" value="Unassembled WGS sequence"/>
</dbReference>
<reference evidence="9 10" key="1">
    <citation type="submission" date="2019-06" db="EMBL/GenBank/DDBJ databases">
        <authorList>
            <person name="Lee I."/>
            <person name="Jang G.I."/>
            <person name="Hwang C.Y."/>
        </authorList>
    </citation>
    <scope>NUCLEOTIDE SEQUENCE [LARGE SCALE GENOMIC DNA]</scope>
    <source>
        <strain evidence="9 10">PAMC 28131</strain>
    </source>
</reference>
<dbReference type="InterPro" id="IPR009057">
    <property type="entry name" value="Homeodomain-like_sf"/>
</dbReference>
<proteinExistence type="inferred from homology"/>
<sequence length="187" mass="20493">MKWGYARVSTEDQNLDLQRRALNAAGCDRLFEDQMSGASTKRPGLDDVLARCGDGDVLVVWKLDRLGRSLPHLIEVIQELGDKGCGFQSLSENIDTTTAGGRLVFHLMGALAEFERALIGERTKAGLAAARMRGVRIGRKRAMSAEQIRHARALLEAGERPTDIARTMQVGRSTLYRALDANKSKAA</sequence>
<evidence type="ECO:0000313" key="9">
    <source>
        <dbReference type="EMBL" id="TPE63065.1"/>
    </source>
</evidence>
<dbReference type="GO" id="GO:0003677">
    <property type="term" value="F:DNA binding"/>
    <property type="evidence" value="ECO:0007669"/>
    <property type="project" value="UniProtKB-KW"/>
</dbReference>
<keyword evidence="5" id="KW-0233">DNA recombination</keyword>
<comment type="caution">
    <text evidence="9">The sequence shown here is derived from an EMBL/GenBank/DDBJ whole genome shotgun (WGS) entry which is preliminary data.</text>
</comment>
<evidence type="ECO:0000256" key="6">
    <source>
        <dbReference type="PIRSR" id="PIRSR606118-50"/>
    </source>
</evidence>
<dbReference type="AlphaFoldDB" id="A0A501XRG3"/>
<dbReference type="CDD" id="cd00569">
    <property type="entry name" value="HTH_Hin_like"/>
    <property type="match status" value="1"/>
</dbReference>
<feature type="domain" description="Resolvase/invertase-type recombinase catalytic" evidence="8">
    <location>
        <begin position="1"/>
        <end position="134"/>
    </location>
</feature>
<feature type="active site" description="O-(5'-phospho-DNA)-serine intermediate" evidence="6 7">
    <location>
        <position position="9"/>
    </location>
</feature>
<evidence type="ECO:0000256" key="2">
    <source>
        <dbReference type="ARBA" id="ARBA00022908"/>
    </source>
</evidence>
<dbReference type="RefSeq" id="WP_140927246.1">
    <property type="nucleotide sequence ID" value="NZ_VFSU01000014.1"/>
</dbReference>
<dbReference type="Gene3D" id="1.10.10.60">
    <property type="entry name" value="Homeodomain-like"/>
    <property type="match status" value="1"/>
</dbReference>
<comment type="similarity">
    <text evidence="1">Belongs to the site-specific recombinase resolvase family.</text>
</comment>